<evidence type="ECO:0000313" key="2">
    <source>
        <dbReference type="EMBL" id="KAK1748967.1"/>
    </source>
</evidence>
<feature type="non-terminal residue" evidence="2">
    <location>
        <position position="1"/>
    </location>
</feature>
<feature type="transmembrane region" description="Helical" evidence="1">
    <location>
        <begin position="260"/>
        <end position="280"/>
    </location>
</feature>
<feature type="transmembrane region" description="Helical" evidence="1">
    <location>
        <begin position="6"/>
        <end position="26"/>
    </location>
</feature>
<evidence type="ECO:0000256" key="1">
    <source>
        <dbReference type="SAM" id="Phobius"/>
    </source>
</evidence>
<accession>A0AAD8YMX0</accession>
<keyword evidence="1" id="KW-0812">Transmembrane</keyword>
<comment type="caution">
    <text evidence="2">The sequence shown here is derived from an EMBL/GenBank/DDBJ whole genome shotgun (WGS) entry which is preliminary data.</text>
</comment>
<keyword evidence="1" id="KW-1133">Transmembrane helix</keyword>
<keyword evidence="1" id="KW-0472">Membrane</keyword>
<dbReference type="EMBL" id="JATAAI010000001">
    <property type="protein sequence ID" value="KAK1748967.1"/>
    <property type="molecule type" value="Genomic_DNA"/>
</dbReference>
<feature type="transmembrane region" description="Helical" evidence="1">
    <location>
        <begin position="126"/>
        <end position="147"/>
    </location>
</feature>
<dbReference type="AlphaFoldDB" id="A0AAD8YMX0"/>
<evidence type="ECO:0000313" key="3">
    <source>
        <dbReference type="Proteomes" id="UP001224775"/>
    </source>
</evidence>
<dbReference type="Pfam" id="PF13301">
    <property type="entry name" value="DUF4079"/>
    <property type="match status" value="1"/>
</dbReference>
<name>A0AAD8YMX0_9STRA</name>
<dbReference type="PANTHER" id="PTHR34679:SF2">
    <property type="entry name" value="OS02G0122500 PROTEIN"/>
    <property type="match status" value="1"/>
</dbReference>
<organism evidence="2 3">
    <name type="scientific">Skeletonema marinoi</name>
    <dbReference type="NCBI Taxonomy" id="267567"/>
    <lineage>
        <taxon>Eukaryota</taxon>
        <taxon>Sar</taxon>
        <taxon>Stramenopiles</taxon>
        <taxon>Ochrophyta</taxon>
        <taxon>Bacillariophyta</taxon>
        <taxon>Coscinodiscophyceae</taxon>
        <taxon>Thalassiosirophycidae</taxon>
        <taxon>Thalassiosirales</taxon>
        <taxon>Skeletonemataceae</taxon>
        <taxon>Skeletonema</taxon>
        <taxon>Skeletonema marinoi-dohrnii complex</taxon>
    </lineage>
</organism>
<dbReference type="PANTHER" id="PTHR34679">
    <property type="match status" value="1"/>
</dbReference>
<feature type="transmembrane region" description="Helical" evidence="1">
    <location>
        <begin position="292"/>
        <end position="314"/>
    </location>
</feature>
<dbReference type="Proteomes" id="UP001224775">
    <property type="component" value="Unassembled WGS sequence"/>
</dbReference>
<dbReference type="InterPro" id="IPR025067">
    <property type="entry name" value="DUF4079"/>
</dbReference>
<feature type="transmembrane region" description="Helical" evidence="1">
    <location>
        <begin position="230"/>
        <end position="248"/>
    </location>
</feature>
<sequence>LESLSQLTHIHSPLPAFLLIIHTSFLKLYRKMIYRFIVAAALATSANGFTMPSSSASTSTRLTALDTDAFESSIETFDPLNLSEENASTHNNRAAVIAAAAAFMTPLSANAAGPDWGIFEGRIGSLLHPVAMFTMAAFSVSTGLLGFQWRRQRTLGDEISSLKKTLPDLAGASSIADALQNAQSAETVDSAYVAKLKAAMPIESQISELQKERKDLASAGPRDKHFSQGALLAFIGTAFAIEGPLNTYARAGKLFPGPHLYAGAGLVVLWALAASMVPAMQKGNDAARTVHIGANLAGIGLFGWQVTSGIPILLKVVEFTKWP</sequence>
<keyword evidence="3" id="KW-1185">Reference proteome</keyword>
<protein>
    <submittedName>
        <fullName evidence="2">DUF4079 domain-containing protein</fullName>
    </submittedName>
</protein>
<gene>
    <name evidence="2" type="ORF">QTG54_000906</name>
</gene>
<proteinExistence type="predicted"/>
<reference evidence="2" key="1">
    <citation type="submission" date="2023-06" db="EMBL/GenBank/DDBJ databases">
        <title>Survivors Of The Sea: Transcriptome response of Skeletonema marinoi to long-term dormancy.</title>
        <authorList>
            <person name="Pinder M.I.M."/>
            <person name="Kourtchenko O."/>
            <person name="Robertson E.K."/>
            <person name="Larsson T."/>
            <person name="Maumus F."/>
            <person name="Osuna-Cruz C.M."/>
            <person name="Vancaester E."/>
            <person name="Stenow R."/>
            <person name="Vandepoele K."/>
            <person name="Ploug H."/>
            <person name="Bruchert V."/>
            <person name="Godhe A."/>
            <person name="Topel M."/>
        </authorList>
    </citation>
    <scope>NUCLEOTIDE SEQUENCE</scope>
    <source>
        <strain evidence="2">R05AC</strain>
    </source>
</reference>